<evidence type="ECO:0000256" key="1">
    <source>
        <dbReference type="SAM" id="MobiDB-lite"/>
    </source>
</evidence>
<sequence length="166" mass="17840">MGYGGVLTRIWDLLPLVSKGFVFFRIDTSLPPASKHSHRIPSDLEAIGNATIAAGFRVQYIKKQRRGLPAPINLSLSVVPPSTAASATLPPTRPIPTPSSTPPPANPTTSTSTTESPDPAQAFRAIEYRVANHRNVSTKIERTAFSPQQEEKLKALANGLGMELMA</sequence>
<feature type="compositionally biased region" description="Pro residues" evidence="1">
    <location>
        <begin position="91"/>
        <end position="106"/>
    </location>
</feature>
<comment type="caution">
    <text evidence="2">The sequence shown here is derived from an EMBL/GenBank/DDBJ whole genome shotgun (WGS) entry which is preliminary data.</text>
</comment>
<protein>
    <submittedName>
        <fullName evidence="2">Uncharacterized protein</fullName>
    </submittedName>
</protein>
<name>A0ABR3F6D5_9AGAR</name>
<keyword evidence="3" id="KW-1185">Reference proteome</keyword>
<feature type="region of interest" description="Disordered" evidence="1">
    <location>
        <begin position="83"/>
        <end position="118"/>
    </location>
</feature>
<gene>
    <name evidence="2" type="ORF">V5O48_011335</name>
</gene>
<proteinExistence type="predicted"/>
<accession>A0ABR3F6D5</accession>
<reference evidence="2 3" key="1">
    <citation type="submission" date="2024-02" db="EMBL/GenBank/DDBJ databases">
        <title>A draft genome for the cacao thread blight pathogen Marasmius crinis-equi.</title>
        <authorList>
            <person name="Cohen S.P."/>
            <person name="Baruah I.K."/>
            <person name="Amoako-Attah I."/>
            <person name="Bukari Y."/>
            <person name="Meinhardt L.W."/>
            <person name="Bailey B.A."/>
        </authorList>
    </citation>
    <scope>NUCLEOTIDE SEQUENCE [LARGE SCALE GENOMIC DNA]</scope>
    <source>
        <strain evidence="2 3">GH-76</strain>
    </source>
</reference>
<dbReference type="EMBL" id="JBAHYK010000898">
    <property type="protein sequence ID" value="KAL0570637.1"/>
    <property type="molecule type" value="Genomic_DNA"/>
</dbReference>
<evidence type="ECO:0000313" key="3">
    <source>
        <dbReference type="Proteomes" id="UP001465976"/>
    </source>
</evidence>
<evidence type="ECO:0000313" key="2">
    <source>
        <dbReference type="EMBL" id="KAL0570637.1"/>
    </source>
</evidence>
<feature type="non-terminal residue" evidence="2">
    <location>
        <position position="166"/>
    </location>
</feature>
<organism evidence="2 3">
    <name type="scientific">Marasmius crinis-equi</name>
    <dbReference type="NCBI Taxonomy" id="585013"/>
    <lineage>
        <taxon>Eukaryota</taxon>
        <taxon>Fungi</taxon>
        <taxon>Dikarya</taxon>
        <taxon>Basidiomycota</taxon>
        <taxon>Agaricomycotina</taxon>
        <taxon>Agaricomycetes</taxon>
        <taxon>Agaricomycetidae</taxon>
        <taxon>Agaricales</taxon>
        <taxon>Marasmiineae</taxon>
        <taxon>Marasmiaceae</taxon>
        <taxon>Marasmius</taxon>
    </lineage>
</organism>
<dbReference type="Proteomes" id="UP001465976">
    <property type="component" value="Unassembled WGS sequence"/>
</dbReference>
<feature type="compositionally biased region" description="Low complexity" evidence="1">
    <location>
        <begin position="107"/>
        <end position="118"/>
    </location>
</feature>